<sequence length="301" mass="33953">MKLAMLLHNPKAGDENHLAQDIQHLIEDSGYECEYYSIKEEGWKKAMDKADLIVVAGGDGSVRTIAKEMITRGDNAKRSPLAILPMGTANNLFRTLGVGKRRKDVMELVRGWNFSDKKSLDIGLIKMGDTEDFFIEGAGFGVFPKLIDAMRHLDKQASSTKDGEVKLALSKLIEIVKTHPINHFQIETKEGQVKEIECFLLEVMNIKSVGPNLYLAPNLSISNGYFDVVYITQAERQRFIVYLQSLLEGQPFVYPFNSIRTSELTIRTKADQMMHVDDELVKKGSAEITFMSKRGFLEFLP</sequence>
<dbReference type="EMBL" id="CP002545">
    <property type="protein sequence ID" value="ADY54195.1"/>
    <property type="molecule type" value="Genomic_DNA"/>
</dbReference>
<dbReference type="Pfam" id="PF00781">
    <property type="entry name" value="DAGK_cat"/>
    <property type="match status" value="1"/>
</dbReference>
<dbReference type="HOGENOM" id="CLU_045532_3_0_10"/>
<accession>F0S5M1</accession>
<reference evidence="6 7" key="1">
    <citation type="journal article" date="2011" name="Stand. Genomic Sci.">
        <title>Complete genome sequence of the gliding, heparinolytic Pedobacter saltans type strain (113).</title>
        <authorList>
            <person name="Liolios K."/>
            <person name="Sikorski J."/>
            <person name="Lu M."/>
            <person name="Nolan M."/>
            <person name="Lapidus A."/>
            <person name="Lucas S."/>
            <person name="Hammon N."/>
            <person name="Deshpande S."/>
            <person name="Cheng J.F."/>
            <person name="Tapia R."/>
            <person name="Han C."/>
            <person name="Goodwin L."/>
            <person name="Pitluck S."/>
            <person name="Huntemann M."/>
            <person name="Ivanova N."/>
            <person name="Pagani I."/>
            <person name="Mavromatis K."/>
            <person name="Ovchinikova G."/>
            <person name="Pati A."/>
            <person name="Chen A."/>
            <person name="Palaniappan K."/>
            <person name="Land M."/>
            <person name="Hauser L."/>
            <person name="Brambilla E.M."/>
            <person name="Kotsyurbenko O."/>
            <person name="Rohde M."/>
            <person name="Tindall B.J."/>
            <person name="Abt B."/>
            <person name="Goker M."/>
            <person name="Detter J.C."/>
            <person name="Woyke T."/>
            <person name="Bristow J."/>
            <person name="Eisen J.A."/>
            <person name="Markowitz V."/>
            <person name="Hugenholtz P."/>
            <person name="Klenk H.P."/>
            <person name="Kyrpides N.C."/>
        </authorList>
    </citation>
    <scope>NUCLEOTIDE SEQUENCE [LARGE SCALE GENOMIC DNA]</scope>
    <source>
        <strain evidence="7">ATCC 51119 / DSM 12145 / JCM 21818 / LMG 10337 / NBRC 100064 / NCIMB 13643</strain>
    </source>
</reference>
<evidence type="ECO:0000256" key="4">
    <source>
        <dbReference type="ARBA" id="ARBA00022840"/>
    </source>
</evidence>
<dbReference type="GO" id="GO:0016301">
    <property type="term" value="F:kinase activity"/>
    <property type="evidence" value="ECO:0007669"/>
    <property type="project" value="UniProtKB-KW"/>
</dbReference>
<dbReference type="STRING" id="762903.Pedsa_3666"/>
<dbReference type="KEGG" id="psn:Pedsa_3666"/>
<evidence type="ECO:0000313" key="6">
    <source>
        <dbReference type="EMBL" id="ADY54195.1"/>
    </source>
</evidence>
<protein>
    <submittedName>
        <fullName evidence="6">Diacylglycerol kinase catalytic region</fullName>
    </submittedName>
</protein>
<dbReference type="OrthoDB" id="142078at2"/>
<evidence type="ECO:0000256" key="1">
    <source>
        <dbReference type="ARBA" id="ARBA00022679"/>
    </source>
</evidence>
<keyword evidence="7" id="KW-1185">Reference proteome</keyword>
<evidence type="ECO:0000313" key="7">
    <source>
        <dbReference type="Proteomes" id="UP000000310"/>
    </source>
</evidence>
<evidence type="ECO:0000256" key="2">
    <source>
        <dbReference type="ARBA" id="ARBA00022741"/>
    </source>
</evidence>
<gene>
    <name evidence="6" type="ordered locus">Pedsa_3666</name>
</gene>
<dbReference type="PROSITE" id="PS50146">
    <property type="entry name" value="DAGK"/>
    <property type="match status" value="1"/>
</dbReference>
<dbReference type="Gene3D" id="2.60.200.40">
    <property type="match status" value="1"/>
</dbReference>
<dbReference type="PANTHER" id="PTHR12358">
    <property type="entry name" value="SPHINGOSINE KINASE"/>
    <property type="match status" value="1"/>
</dbReference>
<keyword evidence="3 6" id="KW-0418">Kinase</keyword>
<organism evidence="6 7">
    <name type="scientific">Pseudopedobacter saltans (strain ATCC 51119 / DSM 12145 / JCM 21818 / CCUG 39354 / LMG 10337 / NBRC 100064 / NCIMB 13643)</name>
    <name type="common">Pedobacter saltans</name>
    <dbReference type="NCBI Taxonomy" id="762903"/>
    <lineage>
        <taxon>Bacteria</taxon>
        <taxon>Pseudomonadati</taxon>
        <taxon>Bacteroidota</taxon>
        <taxon>Sphingobacteriia</taxon>
        <taxon>Sphingobacteriales</taxon>
        <taxon>Sphingobacteriaceae</taxon>
        <taxon>Pseudopedobacter</taxon>
    </lineage>
</organism>
<evidence type="ECO:0000259" key="5">
    <source>
        <dbReference type="PROSITE" id="PS50146"/>
    </source>
</evidence>
<dbReference type="RefSeq" id="WP_013634678.1">
    <property type="nucleotide sequence ID" value="NC_015177.1"/>
</dbReference>
<dbReference type="InterPro" id="IPR045540">
    <property type="entry name" value="YegS/DAGK_C"/>
</dbReference>
<dbReference type="PANTHER" id="PTHR12358:SF54">
    <property type="entry name" value="SPHINGOSINE KINASE RELATED PROTEIN"/>
    <property type="match status" value="1"/>
</dbReference>
<keyword evidence="4" id="KW-0067">ATP-binding</keyword>
<dbReference type="InterPro" id="IPR050187">
    <property type="entry name" value="Lipid_Phosphate_FormReg"/>
</dbReference>
<dbReference type="AlphaFoldDB" id="F0S5M1"/>
<name>F0S5M1_PSESL</name>
<dbReference type="GO" id="GO:0005524">
    <property type="term" value="F:ATP binding"/>
    <property type="evidence" value="ECO:0007669"/>
    <property type="project" value="UniProtKB-KW"/>
</dbReference>
<evidence type="ECO:0000256" key="3">
    <source>
        <dbReference type="ARBA" id="ARBA00022777"/>
    </source>
</evidence>
<dbReference type="SUPFAM" id="SSF111331">
    <property type="entry name" value="NAD kinase/diacylglycerol kinase-like"/>
    <property type="match status" value="1"/>
</dbReference>
<dbReference type="SMART" id="SM00046">
    <property type="entry name" value="DAGKc"/>
    <property type="match status" value="1"/>
</dbReference>
<keyword evidence="1" id="KW-0808">Transferase</keyword>
<dbReference type="InterPro" id="IPR001206">
    <property type="entry name" value="Diacylglycerol_kinase_cat_dom"/>
</dbReference>
<dbReference type="InterPro" id="IPR016064">
    <property type="entry name" value="NAD/diacylglycerol_kinase_sf"/>
</dbReference>
<dbReference type="Proteomes" id="UP000000310">
    <property type="component" value="Chromosome"/>
</dbReference>
<dbReference type="Pfam" id="PF19279">
    <property type="entry name" value="YegS_C"/>
    <property type="match status" value="1"/>
</dbReference>
<keyword evidence="2" id="KW-0547">Nucleotide-binding</keyword>
<reference evidence="7" key="2">
    <citation type="submission" date="2011-02" db="EMBL/GenBank/DDBJ databases">
        <title>The complete genome of Pedobacter saltans DSM 12145.</title>
        <authorList>
            <consortium name="US DOE Joint Genome Institute (JGI-PGF)"/>
            <person name="Lucas S."/>
            <person name="Copeland A."/>
            <person name="Lapidus A."/>
            <person name="Bruce D."/>
            <person name="Goodwin L."/>
            <person name="Pitluck S."/>
            <person name="Kyrpides N."/>
            <person name="Mavromatis K."/>
            <person name="Pagani I."/>
            <person name="Ivanova N."/>
            <person name="Ovchinnikova G."/>
            <person name="Lu M."/>
            <person name="Detter J.C."/>
            <person name="Han C."/>
            <person name="Land M."/>
            <person name="Hauser L."/>
            <person name="Markowitz V."/>
            <person name="Cheng J.-F."/>
            <person name="Hugenholtz P."/>
            <person name="Woyke T."/>
            <person name="Wu D."/>
            <person name="Tindall B."/>
            <person name="Pomrenke H.G."/>
            <person name="Brambilla E."/>
            <person name="Klenk H.-P."/>
            <person name="Eisen J.A."/>
        </authorList>
    </citation>
    <scope>NUCLEOTIDE SEQUENCE [LARGE SCALE GENOMIC DNA]</scope>
    <source>
        <strain evidence="7">ATCC 51119 / DSM 12145 / JCM 21818 / LMG 10337 / NBRC 100064 / NCIMB 13643</strain>
    </source>
</reference>
<feature type="domain" description="DAGKc" evidence="5">
    <location>
        <begin position="1"/>
        <end position="129"/>
    </location>
</feature>
<dbReference type="Gene3D" id="3.40.50.10330">
    <property type="entry name" value="Probable inorganic polyphosphate/atp-NAD kinase, domain 1"/>
    <property type="match status" value="1"/>
</dbReference>
<proteinExistence type="predicted"/>
<dbReference type="InterPro" id="IPR017438">
    <property type="entry name" value="ATP-NAD_kinase_N"/>
</dbReference>
<dbReference type="eggNOG" id="COG1597">
    <property type="taxonomic scope" value="Bacteria"/>
</dbReference>